<dbReference type="Pfam" id="PF05698">
    <property type="entry name" value="Trigger_C"/>
    <property type="match status" value="1"/>
</dbReference>
<keyword evidence="8 12" id="KW-0143">Chaperone</keyword>
<sequence length="439" mass="49736">MQFIYKRIVVKVAVKKIDDANVAVEGTIENKVIDTNVDKLAREAGKEMKVDGFRKGKVPPHVVKKLHGDKLRQDAEGEALRSLIDLGVKEAGINTADILGEPIFKKYDKKDDGIEVEMEISLRPEIKAEGYEKAVPAFKKPTATAKEVEEKLNEIAAQQAPFEKIKRKRMVRDGDMVVIDFEGFIDGEAFEGGKAEKFNLKIGSGQFIPGFEEQIIGMKYEEEKDVVVTFPEEYQSKELAGKEATFKVKLHEIQEQVAAELNDELAQKLLQDEKATLDTLKEKLKEQIVNEKVSKVYNEELKPKLIEALVAHFDFVLPNNIVEQEIDAKINAKAREMSEEELNEFKENPEKVEALREEVREEAQNSVKATFIVDALAKKEEVNVDDQEVSQAIYYEAMMSGQDPQQVIKYYQENNLLPAVKMGMIEDKLFGKLLGLDQK</sequence>
<dbReference type="FunFam" id="3.10.50.40:FF:000001">
    <property type="entry name" value="Trigger factor"/>
    <property type="match status" value="1"/>
</dbReference>
<dbReference type="Gene3D" id="3.30.70.1050">
    <property type="entry name" value="Trigger factor ribosome-binding domain"/>
    <property type="match status" value="1"/>
</dbReference>
<keyword evidence="7 12" id="KW-0697">Rotamase</keyword>
<evidence type="ECO:0000256" key="1">
    <source>
        <dbReference type="ARBA" id="ARBA00000971"/>
    </source>
</evidence>
<dbReference type="PIRSF" id="PIRSF003095">
    <property type="entry name" value="Trigger_factor"/>
    <property type="match status" value="1"/>
</dbReference>
<dbReference type="GO" id="GO:0005737">
    <property type="term" value="C:cytoplasm"/>
    <property type="evidence" value="ECO:0007669"/>
    <property type="project" value="UniProtKB-SubCell"/>
</dbReference>
<dbReference type="AlphaFoldDB" id="A0A151CDT7"/>
<dbReference type="InterPro" id="IPR027304">
    <property type="entry name" value="Trigger_fact/SurA_dom_sf"/>
</dbReference>
<evidence type="ECO:0000259" key="15">
    <source>
        <dbReference type="PROSITE" id="PS50059"/>
    </source>
</evidence>
<reference evidence="16 17" key="1">
    <citation type="submission" date="2015-11" db="EMBL/GenBank/DDBJ databases">
        <title>Draft genome of Sulfurovum riftiae 1812E, a member of the Epsilonproteobacteria isolated from the tube of the deep-sea hydrothermal vent tubewom Riftia pachyptila.</title>
        <authorList>
            <person name="Vetriani C."/>
            <person name="Giovannelli D."/>
        </authorList>
    </citation>
    <scope>NUCLEOTIDE SEQUENCE [LARGE SCALE GENOMIC DNA]</scope>
    <source>
        <strain evidence="16 17">1812E</strain>
    </source>
</reference>
<keyword evidence="6 12" id="KW-0132">Cell division</keyword>
<keyword evidence="9 12" id="KW-0413">Isomerase</keyword>
<dbReference type="EMBL" id="LNKT01000071">
    <property type="protein sequence ID" value="KYJ85685.1"/>
    <property type="molecule type" value="Genomic_DNA"/>
</dbReference>
<dbReference type="PANTHER" id="PTHR30560:SF3">
    <property type="entry name" value="TRIGGER FACTOR-LIKE PROTEIN TIG, CHLOROPLASTIC"/>
    <property type="match status" value="1"/>
</dbReference>
<evidence type="ECO:0000256" key="5">
    <source>
        <dbReference type="ARBA" id="ARBA00022490"/>
    </source>
</evidence>
<keyword evidence="10 12" id="KW-0131">Cell cycle</keyword>
<protein>
    <recommendedName>
        <fullName evidence="4 12">Trigger factor</fullName>
        <shortName evidence="12">TF</shortName>
        <ecNumber evidence="3 12">5.2.1.8</ecNumber>
    </recommendedName>
    <alternativeName>
        <fullName evidence="11 12">PPIase</fullName>
    </alternativeName>
</protein>
<dbReference type="GO" id="GO:0015031">
    <property type="term" value="P:protein transport"/>
    <property type="evidence" value="ECO:0007669"/>
    <property type="project" value="UniProtKB-UniRule"/>
</dbReference>
<dbReference type="InterPro" id="IPR046357">
    <property type="entry name" value="PPIase_dom_sf"/>
</dbReference>
<dbReference type="GO" id="GO:0044183">
    <property type="term" value="F:protein folding chaperone"/>
    <property type="evidence" value="ECO:0007669"/>
    <property type="project" value="TreeGrafter"/>
</dbReference>
<evidence type="ECO:0000256" key="8">
    <source>
        <dbReference type="ARBA" id="ARBA00023186"/>
    </source>
</evidence>
<dbReference type="Pfam" id="PF05697">
    <property type="entry name" value="Trigger_N"/>
    <property type="match status" value="1"/>
</dbReference>
<feature type="domain" description="PPIase FKBP-type" evidence="15">
    <location>
        <begin position="174"/>
        <end position="256"/>
    </location>
</feature>
<dbReference type="InterPro" id="IPR008881">
    <property type="entry name" value="Trigger_fac_ribosome-bd_bac"/>
</dbReference>
<keyword evidence="17" id="KW-1185">Reference proteome</keyword>
<evidence type="ECO:0000256" key="9">
    <source>
        <dbReference type="ARBA" id="ARBA00023235"/>
    </source>
</evidence>
<dbReference type="InterPro" id="IPR037041">
    <property type="entry name" value="Trigger_fac_C_sf"/>
</dbReference>
<dbReference type="Pfam" id="PF00254">
    <property type="entry name" value="FKBP_C"/>
    <property type="match status" value="1"/>
</dbReference>
<evidence type="ECO:0000256" key="6">
    <source>
        <dbReference type="ARBA" id="ARBA00022618"/>
    </source>
</evidence>
<evidence type="ECO:0000256" key="7">
    <source>
        <dbReference type="ARBA" id="ARBA00023110"/>
    </source>
</evidence>
<comment type="subcellular location">
    <subcellularLocation>
        <location evidence="12">Cytoplasm</location>
    </subcellularLocation>
    <text evidence="12">About half TF is bound to the ribosome near the polypeptide exit tunnel while the other half is free in the cytoplasm.</text>
</comment>
<dbReference type="NCBIfam" id="TIGR00115">
    <property type="entry name" value="tig"/>
    <property type="match status" value="1"/>
</dbReference>
<comment type="domain">
    <text evidence="12">Consists of 3 domains; the N-terminus binds the ribosome, the middle domain has PPIase activity, while the C-terminus has intrinsic chaperone activity on its own.</text>
</comment>
<evidence type="ECO:0000256" key="14">
    <source>
        <dbReference type="RuleBase" id="RU003914"/>
    </source>
</evidence>
<dbReference type="PROSITE" id="PS50059">
    <property type="entry name" value="FKBP_PPIASE"/>
    <property type="match status" value="1"/>
</dbReference>
<evidence type="ECO:0000256" key="13">
    <source>
        <dbReference type="PROSITE-ProRule" id="PRU00277"/>
    </source>
</evidence>
<evidence type="ECO:0000313" key="17">
    <source>
        <dbReference type="Proteomes" id="UP000075359"/>
    </source>
</evidence>
<evidence type="ECO:0000256" key="2">
    <source>
        <dbReference type="ARBA" id="ARBA00005464"/>
    </source>
</evidence>
<dbReference type="InterPro" id="IPR001179">
    <property type="entry name" value="PPIase_FKBP_dom"/>
</dbReference>
<dbReference type="SUPFAM" id="SSF109998">
    <property type="entry name" value="Triger factor/SurA peptide-binding domain-like"/>
    <property type="match status" value="1"/>
</dbReference>
<keyword evidence="5 12" id="KW-0963">Cytoplasm</keyword>
<evidence type="ECO:0000256" key="10">
    <source>
        <dbReference type="ARBA" id="ARBA00023306"/>
    </source>
</evidence>
<evidence type="ECO:0000256" key="11">
    <source>
        <dbReference type="ARBA" id="ARBA00029986"/>
    </source>
</evidence>
<dbReference type="SUPFAM" id="SSF54534">
    <property type="entry name" value="FKBP-like"/>
    <property type="match status" value="1"/>
</dbReference>
<evidence type="ECO:0000256" key="4">
    <source>
        <dbReference type="ARBA" id="ARBA00016902"/>
    </source>
</evidence>
<evidence type="ECO:0000256" key="12">
    <source>
        <dbReference type="HAMAP-Rule" id="MF_00303"/>
    </source>
</evidence>
<dbReference type="GO" id="GO:0051301">
    <property type="term" value="P:cell division"/>
    <property type="evidence" value="ECO:0007669"/>
    <property type="project" value="UniProtKB-KW"/>
</dbReference>
<dbReference type="GO" id="GO:0043335">
    <property type="term" value="P:protein unfolding"/>
    <property type="evidence" value="ECO:0007669"/>
    <property type="project" value="TreeGrafter"/>
</dbReference>
<accession>A0A151CDT7</accession>
<dbReference type="STRING" id="1630136.AS592_01235"/>
<dbReference type="PANTHER" id="PTHR30560">
    <property type="entry name" value="TRIGGER FACTOR CHAPERONE AND PEPTIDYL-PROLYL CIS/TRANS ISOMERASE"/>
    <property type="match status" value="1"/>
</dbReference>
<dbReference type="GO" id="GO:0051083">
    <property type="term" value="P:'de novo' cotranslational protein folding"/>
    <property type="evidence" value="ECO:0007669"/>
    <property type="project" value="TreeGrafter"/>
</dbReference>
<comment type="catalytic activity">
    <reaction evidence="1 12 13">
        <text>[protein]-peptidylproline (omega=180) = [protein]-peptidylproline (omega=0)</text>
        <dbReference type="Rhea" id="RHEA:16237"/>
        <dbReference type="Rhea" id="RHEA-COMP:10747"/>
        <dbReference type="Rhea" id="RHEA-COMP:10748"/>
        <dbReference type="ChEBI" id="CHEBI:83833"/>
        <dbReference type="ChEBI" id="CHEBI:83834"/>
        <dbReference type="EC" id="5.2.1.8"/>
    </reaction>
</comment>
<dbReference type="Gene3D" id="3.10.50.40">
    <property type="match status" value="1"/>
</dbReference>
<dbReference type="GO" id="GO:0003755">
    <property type="term" value="F:peptidyl-prolyl cis-trans isomerase activity"/>
    <property type="evidence" value="ECO:0007669"/>
    <property type="project" value="UniProtKB-UniRule"/>
</dbReference>
<dbReference type="Gene3D" id="1.10.3120.10">
    <property type="entry name" value="Trigger factor, C-terminal domain"/>
    <property type="match status" value="1"/>
</dbReference>
<comment type="similarity">
    <text evidence="2 12 14">Belongs to the FKBP-type PPIase family. Tig subfamily.</text>
</comment>
<gene>
    <name evidence="12" type="primary">tig</name>
    <name evidence="16" type="ORF">AS592_01235</name>
</gene>
<dbReference type="GO" id="GO:0043022">
    <property type="term" value="F:ribosome binding"/>
    <property type="evidence" value="ECO:0007669"/>
    <property type="project" value="TreeGrafter"/>
</dbReference>
<dbReference type="InterPro" id="IPR005215">
    <property type="entry name" value="Trig_fac"/>
</dbReference>
<organism evidence="16 17">
    <name type="scientific">Sulfurovum riftiae</name>
    <dbReference type="NCBI Taxonomy" id="1630136"/>
    <lineage>
        <taxon>Bacteria</taxon>
        <taxon>Pseudomonadati</taxon>
        <taxon>Campylobacterota</taxon>
        <taxon>Epsilonproteobacteria</taxon>
        <taxon>Campylobacterales</taxon>
        <taxon>Sulfurovaceae</taxon>
        <taxon>Sulfurovum</taxon>
    </lineage>
</organism>
<dbReference type="InterPro" id="IPR036611">
    <property type="entry name" value="Trigger_fac_ribosome-bd_sf"/>
</dbReference>
<comment type="caution">
    <text evidence="16">The sequence shown here is derived from an EMBL/GenBank/DDBJ whole genome shotgun (WGS) entry which is preliminary data.</text>
</comment>
<evidence type="ECO:0000313" key="16">
    <source>
        <dbReference type="EMBL" id="KYJ85685.1"/>
    </source>
</evidence>
<dbReference type="HAMAP" id="MF_00303">
    <property type="entry name" value="Trigger_factor_Tig"/>
    <property type="match status" value="1"/>
</dbReference>
<dbReference type="EC" id="5.2.1.8" evidence="3 12"/>
<dbReference type="Proteomes" id="UP000075359">
    <property type="component" value="Unassembled WGS sequence"/>
</dbReference>
<evidence type="ECO:0000256" key="3">
    <source>
        <dbReference type="ARBA" id="ARBA00013194"/>
    </source>
</evidence>
<dbReference type="InterPro" id="IPR008880">
    <property type="entry name" value="Trigger_fac_C"/>
</dbReference>
<proteinExistence type="inferred from homology"/>
<name>A0A151CDT7_9BACT</name>
<comment type="function">
    <text evidence="12">Involved in protein export. Acts as a chaperone by maintaining the newly synthesized protein in an open conformation. Functions as a peptidyl-prolyl cis-trans isomerase.</text>
</comment>
<dbReference type="SUPFAM" id="SSF102735">
    <property type="entry name" value="Trigger factor ribosome-binding domain"/>
    <property type="match status" value="1"/>
</dbReference>